<evidence type="ECO:0000256" key="5">
    <source>
        <dbReference type="RuleBase" id="RU003512"/>
    </source>
</evidence>
<organism evidence="7 8">
    <name type="scientific">Paenarthrobacter ilicis</name>
    <dbReference type="NCBI Taxonomy" id="43665"/>
    <lineage>
        <taxon>Bacteria</taxon>
        <taxon>Bacillati</taxon>
        <taxon>Actinomycetota</taxon>
        <taxon>Actinomycetes</taxon>
        <taxon>Micrococcales</taxon>
        <taxon>Micrococcaceae</taxon>
        <taxon>Paenarthrobacter</taxon>
    </lineage>
</organism>
<evidence type="ECO:0000256" key="4">
    <source>
        <dbReference type="ARBA" id="ARBA00022729"/>
    </source>
</evidence>
<dbReference type="Proteomes" id="UP000802392">
    <property type="component" value="Unassembled WGS sequence"/>
</dbReference>
<dbReference type="InterPro" id="IPR050492">
    <property type="entry name" value="Bact_metal-bind_prot9"/>
</dbReference>
<evidence type="ECO:0000256" key="2">
    <source>
        <dbReference type="ARBA" id="ARBA00022448"/>
    </source>
</evidence>
<dbReference type="PRINTS" id="PR00690">
    <property type="entry name" value="ADHESNFAMILY"/>
</dbReference>
<dbReference type="PANTHER" id="PTHR42953">
    <property type="entry name" value="HIGH-AFFINITY ZINC UPTAKE SYSTEM PROTEIN ZNUA-RELATED"/>
    <property type="match status" value="1"/>
</dbReference>
<name>A0ABX0TM83_9MICC</name>
<keyword evidence="3" id="KW-0479">Metal-binding</keyword>
<feature type="signal peptide" evidence="6">
    <location>
        <begin position="1"/>
        <end position="22"/>
    </location>
</feature>
<gene>
    <name evidence="7" type="ORF">FHR86_002912</name>
</gene>
<accession>A0ABX0TM83</accession>
<dbReference type="PROSITE" id="PS51257">
    <property type="entry name" value="PROKAR_LIPOPROTEIN"/>
    <property type="match status" value="1"/>
</dbReference>
<dbReference type="SUPFAM" id="SSF53807">
    <property type="entry name" value="Helical backbone' metal receptor"/>
    <property type="match status" value="1"/>
</dbReference>
<protein>
    <submittedName>
        <fullName evidence="7">Zinc/manganese transport system substrate-binding protein</fullName>
    </submittedName>
</protein>
<sequence length="303" mass="31507">MRRAAALALTVLAALTFSGCSAPGSTGKPQVVVTTNILGDVTREVLGDQVEVTTLMQPNADPHSFEISAQQAASMGRADLVVSNGLGLEEGLQQHLDRASAAGAPALVAGEVIDVVPYSSGDAEGVADPHFWTDPAAMLKVVDALESKARSIKGIDTARLAASAAAYKDKLSRLDAEMTGTFAAIPKERRALVTNHHVFGYLAQRFDFTVVGAVIPGGTTLAAPSAADLRQLSEAIRNAGVPSIFADSSQPDRLVQVLASEAGVNVRVVELFTESLTGPDGGAPTYLDMMRANTERIATGLKA</sequence>
<dbReference type="RefSeq" id="WP_167267929.1">
    <property type="nucleotide sequence ID" value="NZ_BAAAVO010000009.1"/>
</dbReference>
<keyword evidence="4 6" id="KW-0732">Signal</keyword>
<comment type="caution">
    <text evidence="7">The sequence shown here is derived from an EMBL/GenBank/DDBJ whole genome shotgun (WGS) entry which is preliminary data.</text>
</comment>
<proteinExistence type="inferred from homology"/>
<dbReference type="PANTHER" id="PTHR42953:SF1">
    <property type="entry name" value="METAL-BINDING PROTEIN HI_0362-RELATED"/>
    <property type="match status" value="1"/>
</dbReference>
<comment type="similarity">
    <text evidence="5">Belongs to the bacterial solute-binding protein 9 family.</text>
</comment>
<dbReference type="Gene3D" id="3.40.50.1980">
    <property type="entry name" value="Nitrogenase molybdenum iron protein domain"/>
    <property type="match status" value="2"/>
</dbReference>
<dbReference type="InterPro" id="IPR006127">
    <property type="entry name" value="ZnuA-like"/>
</dbReference>
<dbReference type="PRINTS" id="PR00691">
    <property type="entry name" value="ADHESINB"/>
</dbReference>
<feature type="chain" id="PRO_5045578604" evidence="6">
    <location>
        <begin position="23"/>
        <end position="303"/>
    </location>
</feature>
<evidence type="ECO:0000256" key="3">
    <source>
        <dbReference type="ARBA" id="ARBA00022723"/>
    </source>
</evidence>
<reference evidence="7 8" key="1">
    <citation type="submission" date="2020-03" db="EMBL/GenBank/DDBJ databases">
        <title>Genomic Encyclopedia of Type Strains, Phase III (KMG-III): the genomes of soil and plant-associated and newly described type strains.</title>
        <authorList>
            <person name="Whitman W."/>
        </authorList>
    </citation>
    <scope>NUCLEOTIDE SEQUENCE [LARGE SCALE GENOMIC DNA]</scope>
    <source>
        <strain evidence="7 8">CECT 4207</strain>
    </source>
</reference>
<comment type="subcellular location">
    <subcellularLocation>
        <location evidence="1">Cell envelope</location>
    </subcellularLocation>
</comment>
<evidence type="ECO:0000256" key="6">
    <source>
        <dbReference type="SAM" id="SignalP"/>
    </source>
</evidence>
<evidence type="ECO:0000313" key="8">
    <source>
        <dbReference type="Proteomes" id="UP000802392"/>
    </source>
</evidence>
<dbReference type="InterPro" id="IPR006128">
    <property type="entry name" value="Lipoprotein_PsaA-like"/>
</dbReference>
<evidence type="ECO:0000313" key="7">
    <source>
        <dbReference type="EMBL" id="NIJ02568.1"/>
    </source>
</evidence>
<keyword evidence="8" id="KW-1185">Reference proteome</keyword>
<dbReference type="InterPro" id="IPR047701">
    <property type="entry name" value="AztC-like"/>
</dbReference>
<dbReference type="EMBL" id="JAAOZD010000006">
    <property type="protein sequence ID" value="NIJ02568.1"/>
    <property type="molecule type" value="Genomic_DNA"/>
</dbReference>
<dbReference type="InterPro" id="IPR006129">
    <property type="entry name" value="AdhesinB"/>
</dbReference>
<dbReference type="NCBIfam" id="NF040870">
    <property type="entry name" value="AztC"/>
    <property type="match status" value="1"/>
</dbReference>
<evidence type="ECO:0000256" key="1">
    <source>
        <dbReference type="ARBA" id="ARBA00004196"/>
    </source>
</evidence>
<dbReference type="Pfam" id="PF01297">
    <property type="entry name" value="ZnuA"/>
    <property type="match status" value="1"/>
</dbReference>
<keyword evidence="2 5" id="KW-0813">Transport</keyword>